<gene>
    <name evidence="6" type="ORF">Pflav_050590</name>
</gene>
<dbReference type="InterPro" id="IPR019734">
    <property type="entry name" value="TPR_rpt"/>
</dbReference>
<evidence type="ECO:0000313" key="7">
    <source>
        <dbReference type="Proteomes" id="UP000502508"/>
    </source>
</evidence>
<organism evidence="6 7">
    <name type="scientific">Phytohabitans flavus</name>
    <dbReference type="NCBI Taxonomy" id="1076124"/>
    <lineage>
        <taxon>Bacteria</taxon>
        <taxon>Bacillati</taxon>
        <taxon>Actinomycetota</taxon>
        <taxon>Actinomycetes</taxon>
        <taxon>Micromonosporales</taxon>
        <taxon>Micromonosporaceae</taxon>
    </lineage>
</organism>
<proteinExistence type="predicted"/>
<name>A0A6F8XXX6_9ACTN</name>
<sequence>MKSRVARRVAAFARGWTRVPVVLVLAGLVLVAGTPLVWDRRDDSGSERAKPGPAVPIGPQAGGRAFESAIEAAQQRLKEVPRDWSTWAQLGAAYVQQGRITADPSYYPKADGSLKRSLELESTTNWQAMVGMAALANARHDFKAALDWGRRAERVNPSAGSVHGVLVDALTQLGEYEQARNSLQRMLDLEPGVSSFTRASYDFEQRGQVAKARDALQRALTDAVSPADIAFCRYYLGELAFNNGDPAEALSQYEQGIATDPEYRLLHAGRAKAQAALGQTAEALDGYDRVTRVLPLPEILAEYGDALTAAGQPDKAKEQYELVDAARELLTGNGAVDHLTTATFLADHGQPAEALTHAQAEWEARRSVLAADALAWALHRNGRDTEALEYATTATSLGWRNATFYYHRGVIHETLGHRAQARRDLSTALAINPHFDVLQAPIARIVLDALGGPA</sequence>
<evidence type="ECO:0000256" key="5">
    <source>
        <dbReference type="SAM" id="Phobius"/>
    </source>
</evidence>
<evidence type="ECO:0000256" key="2">
    <source>
        <dbReference type="ARBA" id="ARBA00022803"/>
    </source>
</evidence>
<dbReference type="SMART" id="SM00028">
    <property type="entry name" value="TPR"/>
    <property type="match status" value="6"/>
</dbReference>
<evidence type="ECO:0000256" key="4">
    <source>
        <dbReference type="SAM" id="MobiDB-lite"/>
    </source>
</evidence>
<dbReference type="Pfam" id="PF13432">
    <property type="entry name" value="TPR_16"/>
    <property type="match status" value="1"/>
</dbReference>
<feature type="region of interest" description="Disordered" evidence="4">
    <location>
        <begin position="40"/>
        <end position="61"/>
    </location>
</feature>
<keyword evidence="5" id="KW-1133">Transmembrane helix</keyword>
<evidence type="ECO:0000256" key="1">
    <source>
        <dbReference type="ARBA" id="ARBA00022737"/>
    </source>
</evidence>
<keyword evidence="1" id="KW-0677">Repeat</keyword>
<dbReference type="PANTHER" id="PTHR44858">
    <property type="entry name" value="TETRATRICOPEPTIDE REPEAT PROTEIN 6"/>
    <property type="match status" value="1"/>
</dbReference>
<dbReference type="RefSeq" id="WP_173038321.1">
    <property type="nucleotide sequence ID" value="NZ_AP022870.1"/>
</dbReference>
<dbReference type="AlphaFoldDB" id="A0A6F8XXX6"/>
<accession>A0A6F8XXX6</accession>
<keyword evidence="2 3" id="KW-0802">TPR repeat</keyword>
<evidence type="ECO:0000313" key="6">
    <source>
        <dbReference type="EMBL" id="BCB78649.1"/>
    </source>
</evidence>
<dbReference type="KEGG" id="pfla:Pflav_050590"/>
<feature type="transmembrane region" description="Helical" evidence="5">
    <location>
        <begin position="21"/>
        <end position="38"/>
    </location>
</feature>
<dbReference type="EMBL" id="AP022870">
    <property type="protein sequence ID" value="BCB78649.1"/>
    <property type="molecule type" value="Genomic_DNA"/>
</dbReference>
<dbReference type="PROSITE" id="PS50005">
    <property type="entry name" value="TPR"/>
    <property type="match status" value="2"/>
</dbReference>
<keyword evidence="7" id="KW-1185">Reference proteome</keyword>
<feature type="compositionally biased region" description="Basic and acidic residues" evidence="4">
    <location>
        <begin position="40"/>
        <end position="50"/>
    </location>
</feature>
<feature type="repeat" description="TPR" evidence="3">
    <location>
        <begin position="230"/>
        <end position="263"/>
    </location>
</feature>
<dbReference type="SUPFAM" id="SSF48452">
    <property type="entry name" value="TPR-like"/>
    <property type="match status" value="2"/>
</dbReference>
<dbReference type="Pfam" id="PF13181">
    <property type="entry name" value="TPR_8"/>
    <property type="match status" value="1"/>
</dbReference>
<protein>
    <recommendedName>
        <fullName evidence="8">Tetratricopeptide repeat protein</fullName>
    </recommendedName>
</protein>
<dbReference type="PANTHER" id="PTHR44858:SF1">
    <property type="entry name" value="UDP-N-ACETYLGLUCOSAMINE--PEPTIDE N-ACETYLGLUCOSAMINYLTRANSFERASE SPINDLY-RELATED"/>
    <property type="match status" value="1"/>
</dbReference>
<evidence type="ECO:0000256" key="3">
    <source>
        <dbReference type="PROSITE-ProRule" id="PRU00339"/>
    </source>
</evidence>
<keyword evidence="5" id="KW-0472">Membrane</keyword>
<evidence type="ECO:0008006" key="8">
    <source>
        <dbReference type="Google" id="ProtNLM"/>
    </source>
</evidence>
<dbReference type="InterPro" id="IPR011990">
    <property type="entry name" value="TPR-like_helical_dom_sf"/>
</dbReference>
<feature type="repeat" description="TPR" evidence="3">
    <location>
        <begin position="402"/>
        <end position="435"/>
    </location>
</feature>
<reference evidence="6 7" key="2">
    <citation type="submission" date="2020-03" db="EMBL/GenBank/DDBJ databases">
        <authorList>
            <person name="Ichikawa N."/>
            <person name="Kimura A."/>
            <person name="Kitahashi Y."/>
            <person name="Uohara A."/>
        </authorList>
    </citation>
    <scope>NUCLEOTIDE SEQUENCE [LARGE SCALE GENOMIC DNA]</scope>
    <source>
        <strain evidence="6 7">NBRC 107702</strain>
    </source>
</reference>
<keyword evidence="5" id="KW-0812">Transmembrane</keyword>
<reference evidence="6 7" key="1">
    <citation type="submission" date="2020-03" db="EMBL/GenBank/DDBJ databases">
        <title>Whole genome shotgun sequence of Phytohabitans flavus NBRC 107702.</title>
        <authorList>
            <person name="Komaki H."/>
            <person name="Tamura T."/>
        </authorList>
    </citation>
    <scope>NUCLEOTIDE SEQUENCE [LARGE SCALE GENOMIC DNA]</scope>
    <source>
        <strain evidence="6 7">NBRC 107702</strain>
    </source>
</reference>
<dbReference type="Proteomes" id="UP000502508">
    <property type="component" value="Chromosome"/>
</dbReference>
<dbReference type="InterPro" id="IPR050498">
    <property type="entry name" value="Ycf3"/>
</dbReference>
<dbReference type="Gene3D" id="1.25.40.10">
    <property type="entry name" value="Tetratricopeptide repeat domain"/>
    <property type="match status" value="3"/>
</dbReference>